<dbReference type="AlphaFoldDB" id="A0A3A3ZMA0"/>
<organism evidence="12 13">
    <name type="scientific">Vallicoccus soli</name>
    <dbReference type="NCBI Taxonomy" id="2339232"/>
    <lineage>
        <taxon>Bacteria</taxon>
        <taxon>Bacillati</taxon>
        <taxon>Actinomycetota</taxon>
        <taxon>Actinomycetes</taxon>
        <taxon>Motilibacterales</taxon>
        <taxon>Vallicoccaceae</taxon>
        <taxon>Vallicoccus</taxon>
    </lineage>
</organism>
<keyword evidence="13" id="KW-1185">Reference proteome</keyword>
<dbReference type="InterPro" id="IPR013014">
    <property type="entry name" value="PTS_EIIC_2"/>
</dbReference>
<feature type="domain" description="PTS EIIC type-2" evidence="11">
    <location>
        <begin position="6"/>
        <end position="446"/>
    </location>
</feature>
<sequence>MLEAVSDYLTDLGASVVLPVLITVFALVLGQKPGRALRSGLLIGIGFVGIGLVIGLLGTAVSPVAQALAERFDLDLSVVDVGWPSSAAIAFGSSVGAAVIPLCLVLNVVLLVTGLTRTFDIDLWNYWHFALSGALVAAVTDSYVLGLVTAAAAMVVTLALADWCAPVVQKYYGLPDITFPHGTSAPYVLFAIPLNALFDRVPGVRSWKADPDSIQKRYGVLGESIFLGLVIGLVLGLAGYGLDDPRADSIAILQLGINVAAVMLILPRMVAILMEGLIPVSEAAREFVQRRFPGRRFYIGLDSAIAVGQPAVIATSLLLVPLTLVAALLLEPLGNQVLPLVDLATIPFIVAIMVAIFRGNIVRAVLGGILVIGGGLFIATGLSATFTTVATASGFQAPEGASQFSSLVDGANPLTGLLYLGGKVGSAGPVVLLLASLAFAWVIARHVARREATGDAAAAAAGSVPAPSRPADRTVDLTAADGGARTGRRGRRGRG</sequence>
<evidence type="ECO:0000256" key="9">
    <source>
        <dbReference type="SAM" id="MobiDB-lite"/>
    </source>
</evidence>
<evidence type="ECO:0000256" key="1">
    <source>
        <dbReference type="ARBA" id="ARBA00004651"/>
    </source>
</evidence>
<evidence type="ECO:0000256" key="10">
    <source>
        <dbReference type="SAM" id="Phobius"/>
    </source>
</evidence>
<accession>A0A3A3ZMA0</accession>
<feature type="transmembrane region" description="Helical" evidence="10">
    <location>
        <begin position="364"/>
        <end position="386"/>
    </location>
</feature>
<proteinExistence type="predicted"/>
<dbReference type="PROSITE" id="PS51104">
    <property type="entry name" value="PTS_EIIC_TYPE_2"/>
    <property type="match status" value="1"/>
</dbReference>
<dbReference type="PANTHER" id="PTHR37324">
    <property type="entry name" value="PTS SYSTEM GALACTITOL-SPECIFIC EIIC COMPONENT"/>
    <property type="match status" value="1"/>
</dbReference>
<dbReference type="GO" id="GO:0015577">
    <property type="term" value="F:galactitol transmembrane transporter activity"/>
    <property type="evidence" value="ECO:0007669"/>
    <property type="project" value="InterPro"/>
</dbReference>
<keyword evidence="5" id="KW-0598">Phosphotransferase system</keyword>
<comment type="subcellular location">
    <subcellularLocation>
        <location evidence="1">Cell membrane</location>
        <topology evidence="1">Multi-pass membrane protein</topology>
    </subcellularLocation>
</comment>
<dbReference type="GO" id="GO:0009401">
    <property type="term" value="P:phosphoenolpyruvate-dependent sugar phosphotransferase system"/>
    <property type="evidence" value="ECO:0007669"/>
    <property type="project" value="UniProtKB-KW"/>
</dbReference>
<dbReference type="PANTHER" id="PTHR37324:SF2">
    <property type="entry name" value="PTS SYSTEM GALACTITOL-SPECIFIC EIIC COMPONENT"/>
    <property type="match status" value="1"/>
</dbReference>
<evidence type="ECO:0000313" key="13">
    <source>
        <dbReference type="Proteomes" id="UP000265614"/>
    </source>
</evidence>
<feature type="region of interest" description="Disordered" evidence="9">
    <location>
        <begin position="458"/>
        <end position="495"/>
    </location>
</feature>
<comment type="caution">
    <text evidence="12">The sequence shown here is derived from an EMBL/GenBank/DDBJ whole genome shotgun (WGS) entry which is preliminary data.</text>
</comment>
<dbReference type="EMBL" id="QZEZ01000001">
    <property type="protein sequence ID" value="RJK97745.1"/>
    <property type="molecule type" value="Genomic_DNA"/>
</dbReference>
<feature type="compositionally biased region" description="Basic residues" evidence="9">
    <location>
        <begin position="486"/>
        <end position="495"/>
    </location>
</feature>
<keyword evidence="8 10" id="KW-0472">Membrane</keyword>
<name>A0A3A3ZMA0_9ACTN</name>
<dbReference type="PIRSF" id="PIRSF006304">
    <property type="entry name" value="GatC"/>
    <property type="match status" value="1"/>
</dbReference>
<dbReference type="InterPro" id="IPR004703">
    <property type="entry name" value="PTS_sugar-sp_permease"/>
</dbReference>
<evidence type="ECO:0000313" key="12">
    <source>
        <dbReference type="EMBL" id="RJK97745.1"/>
    </source>
</evidence>
<keyword evidence="6 10" id="KW-0812">Transmembrane</keyword>
<evidence type="ECO:0000256" key="8">
    <source>
        <dbReference type="ARBA" id="ARBA00023136"/>
    </source>
</evidence>
<feature type="transmembrane region" description="Helical" evidence="10">
    <location>
        <begin position="41"/>
        <end position="68"/>
    </location>
</feature>
<evidence type="ECO:0000259" key="11">
    <source>
        <dbReference type="PROSITE" id="PS51104"/>
    </source>
</evidence>
<evidence type="ECO:0000256" key="7">
    <source>
        <dbReference type="ARBA" id="ARBA00022989"/>
    </source>
</evidence>
<dbReference type="InterPro" id="IPR013853">
    <property type="entry name" value="EIIC-GAT"/>
</dbReference>
<reference evidence="12 13" key="1">
    <citation type="submission" date="2018-09" db="EMBL/GenBank/DDBJ databases">
        <title>YIM 75000 draft genome.</title>
        <authorList>
            <person name="Tang S."/>
            <person name="Feng Y."/>
        </authorList>
    </citation>
    <scope>NUCLEOTIDE SEQUENCE [LARGE SCALE GENOMIC DNA]</scope>
    <source>
        <strain evidence="12 13">YIM 75000</strain>
    </source>
</reference>
<feature type="transmembrane region" description="Helical" evidence="10">
    <location>
        <begin position="126"/>
        <end position="159"/>
    </location>
</feature>
<gene>
    <name evidence="12" type="ORF">D5H78_01740</name>
</gene>
<feature type="transmembrane region" description="Helical" evidence="10">
    <location>
        <begin position="179"/>
        <end position="198"/>
    </location>
</feature>
<evidence type="ECO:0000256" key="5">
    <source>
        <dbReference type="ARBA" id="ARBA00022683"/>
    </source>
</evidence>
<feature type="transmembrane region" description="Helical" evidence="10">
    <location>
        <begin position="12"/>
        <end position="29"/>
    </location>
</feature>
<feature type="transmembrane region" description="Helical" evidence="10">
    <location>
        <begin position="88"/>
        <end position="114"/>
    </location>
</feature>
<feature type="transmembrane region" description="Helical" evidence="10">
    <location>
        <begin position="424"/>
        <end position="444"/>
    </location>
</feature>
<keyword evidence="2" id="KW-0813">Transport</keyword>
<feature type="transmembrane region" description="Helical" evidence="10">
    <location>
        <begin position="218"/>
        <end position="240"/>
    </location>
</feature>
<feature type="transmembrane region" description="Helical" evidence="10">
    <location>
        <begin position="252"/>
        <end position="278"/>
    </location>
</feature>
<protein>
    <submittedName>
        <fullName evidence="12">PTS sugar transporter subunit IIC</fullName>
    </submittedName>
</protein>
<feature type="transmembrane region" description="Helical" evidence="10">
    <location>
        <begin position="336"/>
        <end position="357"/>
    </location>
</feature>
<keyword evidence="3" id="KW-1003">Cell membrane</keyword>
<dbReference type="Proteomes" id="UP000265614">
    <property type="component" value="Unassembled WGS sequence"/>
</dbReference>
<evidence type="ECO:0000256" key="4">
    <source>
        <dbReference type="ARBA" id="ARBA00022597"/>
    </source>
</evidence>
<dbReference type="GO" id="GO:0005886">
    <property type="term" value="C:plasma membrane"/>
    <property type="evidence" value="ECO:0007669"/>
    <property type="project" value="UniProtKB-SubCell"/>
</dbReference>
<feature type="transmembrane region" description="Helical" evidence="10">
    <location>
        <begin position="299"/>
        <end position="330"/>
    </location>
</feature>
<evidence type="ECO:0000256" key="3">
    <source>
        <dbReference type="ARBA" id="ARBA00022475"/>
    </source>
</evidence>
<keyword evidence="4 12" id="KW-0762">Sugar transport</keyword>
<evidence type="ECO:0000256" key="6">
    <source>
        <dbReference type="ARBA" id="ARBA00022692"/>
    </source>
</evidence>
<dbReference type="Pfam" id="PF03611">
    <property type="entry name" value="EIIC-GAT"/>
    <property type="match status" value="1"/>
</dbReference>
<evidence type="ECO:0000256" key="2">
    <source>
        <dbReference type="ARBA" id="ARBA00022448"/>
    </source>
</evidence>
<keyword evidence="7 10" id="KW-1133">Transmembrane helix</keyword>
<dbReference type="RefSeq" id="WP_119948671.1">
    <property type="nucleotide sequence ID" value="NZ_QZEZ01000001.1"/>
</dbReference>
<dbReference type="OrthoDB" id="9787936at2"/>